<proteinExistence type="predicted"/>
<dbReference type="OrthoDB" id="5296287at2759"/>
<organism evidence="8 9">
    <name type="scientific">Desmophyllum pertusum</name>
    <dbReference type="NCBI Taxonomy" id="174260"/>
    <lineage>
        <taxon>Eukaryota</taxon>
        <taxon>Metazoa</taxon>
        <taxon>Cnidaria</taxon>
        <taxon>Anthozoa</taxon>
        <taxon>Hexacorallia</taxon>
        <taxon>Scleractinia</taxon>
        <taxon>Caryophylliina</taxon>
        <taxon>Caryophylliidae</taxon>
        <taxon>Desmophyllum</taxon>
    </lineage>
</organism>
<dbReference type="GO" id="GO:0016020">
    <property type="term" value="C:membrane"/>
    <property type="evidence" value="ECO:0007669"/>
    <property type="project" value="UniProtKB-SubCell"/>
</dbReference>
<feature type="transmembrane region" description="Helical" evidence="6">
    <location>
        <begin position="308"/>
        <end position="328"/>
    </location>
</feature>
<dbReference type="GO" id="GO:0022857">
    <property type="term" value="F:transmembrane transporter activity"/>
    <property type="evidence" value="ECO:0007669"/>
    <property type="project" value="InterPro"/>
</dbReference>
<dbReference type="SUPFAM" id="SSF103473">
    <property type="entry name" value="MFS general substrate transporter"/>
    <property type="match status" value="1"/>
</dbReference>
<dbReference type="PANTHER" id="PTHR24064">
    <property type="entry name" value="SOLUTE CARRIER FAMILY 22 MEMBER"/>
    <property type="match status" value="1"/>
</dbReference>
<evidence type="ECO:0000256" key="2">
    <source>
        <dbReference type="ARBA" id="ARBA00022692"/>
    </source>
</evidence>
<feature type="transmembrane region" description="Helical" evidence="6">
    <location>
        <begin position="334"/>
        <end position="356"/>
    </location>
</feature>
<dbReference type="AlphaFoldDB" id="A0A9X0CTD5"/>
<evidence type="ECO:0000256" key="5">
    <source>
        <dbReference type="SAM" id="MobiDB-lite"/>
    </source>
</evidence>
<feature type="transmembrane region" description="Helical" evidence="6">
    <location>
        <begin position="100"/>
        <end position="119"/>
    </location>
</feature>
<dbReference type="EMBL" id="MU826827">
    <property type="protein sequence ID" value="KAJ7374850.1"/>
    <property type="molecule type" value="Genomic_DNA"/>
</dbReference>
<dbReference type="CDD" id="cd17317">
    <property type="entry name" value="MFS_SLC22"/>
    <property type="match status" value="1"/>
</dbReference>
<evidence type="ECO:0000256" key="6">
    <source>
        <dbReference type="SAM" id="Phobius"/>
    </source>
</evidence>
<gene>
    <name evidence="8" type="ORF">OS493_005203</name>
</gene>
<dbReference type="InterPro" id="IPR020846">
    <property type="entry name" value="MFS_dom"/>
</dbReference>
<feature type="transmembrane region" description="Helical" evidence="6">
    <location>
        <begin position="28"/>
        <end position="51"/>
    </location>
</feature>
<keyword evidence="3 6" id="KW-1133">Transmembrane helix</keyword>
<evidence type="ECO:0000259" key="7">
    <source>
        <dbReference type="PROSITE" id="PS50850"/>
    </source>
</evidence>
<evidence type="ECO:0000256" key="1">
    <source>
        <dbReference type="ARBA" id="ARBA00004141"/>
    </source>
</evidence>
<feature type="transmembrane region" description="Helical" evidence="6">
    <location>
        <begin position="388"/>
        <end position="411"/>
    </location>
</feature>
<evidence type="ECO:0000256" key="3">
    <source>
        <dbReference type="ARBA" id="ARBA00022989"/>
    </source>
</evidence>
<feature type="transmembrane region" description="Helical" evidence="6">
    <location>
        <begin position="164"/>
        <end position="182"/>
    </location>
</feature>
<dbReference type="Proteomes" id="UP001163046">
    <property type="component" value="Unassembled WGS sequence"/>
</dbReference>
<feature type="domain" description="Major facilitator superfamily (MFS) profile" evidence="7">
    <location>
        <begin position="39"/>
        <end position="479"/>
    </location>
</feature>
<dbReference type="Gene3D" id="1.20.1250.20">
    <property type="entry name" value="MFS general substrate transporter like domains"/>
    <property type="match status" value="1"/>
</dbReference>
<keyword evidence="9" id="KW-1185">Reference proteome</keyword>
<keyword evidence="2 6" id="KW-0812">Transmembrane</keyword>
<dbReference type="PROSITE" id="PS50850">
    <property type="entry name" value="MFS"/>
    <property type="match status" value="1"/>
</dbReference>
<feature type="region of interest" description="Disordered" evidence="5">
    <location>
        <begin position="531"/>
        <end position="571"/>
    </location>
</feature>
<feature type="transmembrane region" description="Helical" evidence="6">
    <location>
        <begin position="194"/>
        <end position="211"/>
    </location>
</feature>
<feature type="compositionally biased region" description="Basic and acidic residues" evidence="5">
    <location>
        <begin position="540"/>
        <end position="552"/>
    </location>
</feature>
<keyword evidence="4 6" id="KW-0472">Membrane</keyword>
<comment type="subcellular location">
    <subcellularLocation>
        <location evidence="1">Membrane</location>
        <topology evidence="1">Multi-pass membrane protein</topology>
    </subcellularLocation>
</comment>
<feature type="transmembrane region" description="Helical" evidence="6">
    <location>
        <begin position="131"/>
        <end position="158"/>
    </location>
</feature>
<feature type="transmembrane region" description="Helical" evidence="6">
    <location>
        <begin position="423"/>
        <end position="445"/>
    </location>
</feature>
<comment type="caution">
    <text evidence="8">The sequence shown here is derived from an EMBL/GenBank/DDBJ whole genome shotgun (WGS) entry which is preliminary data.</text>
</comment>
<evidence type="ECO:0000313" key="8">
    <source>
        <dbReference type="EMBL" id="KAJ7374850.1"/>
    </source>
</evidence>
<name>A0A9X0CTD5_9CNID</name>
<dbReference type="Pfam" id="PF00083">
    <property type="entry name" value="Sugar_tr"/>
    <property type="match status" value="1"/>
</dbReference>
<dbReference type="InterPro" id="IPR005828">
    <property type="entry name" value="MFS_sugar_transport-like"/>
</dbReference>
<evidence type="ECO:0000313" key="9">
    <source>
        <dbReference type="Proteomes" id="UP001163046"/>
    </source>
</evidence>
<sequence length="571" mass="63859">MPEEADSESHHFDDVLRYVGEFGLWQKFLYFSSCFLIIIPSTLQIASLVFATGTPKFRCVTPNVTCDENKCCDDCTDYMFDESFTSTVTEWNLICDKANIAATIQSLFVAGMMVGSLLFGAISDFFGRRFCLFLCSALAMGFSLASSFVDCLSFFTFLRFCSGAAITGLFVGHYVYILELVGSSYRTLAGKVQDVFWVLGACTMVLIAYLVRDWRQVLLIASFPAGFFYVLWRVFPESLRWLVSQGRLEAAHVILMKYAEKSSVTVDSETLTSMLERCRAVENRATSENKRSPLDLVRTPRMRKRTVILCYNWLVLNMIFYGIMLYVPGLAGNMYLNIFLMFVSELPHTPMAWILFKYFGRRVPHCMFMMVSGISCLLVLAVPEDLKGLVTALALIGRFFGSASFSNIYLYSSELYPTTIRNMALGTCSTFSRIGGIVVPFIVALGQLPGVSVTLPLVILGVLTLIAGVVSLWLPETLLSNMGETVEDIESSRESYGVIWMGKPRLCPFSLPCSGCQESLEHGENVYVLTENTTKNHSRRSSELEPAEEPKETTPLTTTEHDEPLESNPNV</sequence>
<reference evidence="8" key="1">
    <citation type="submission" date="2023-01" db="EMBL/GenBank/DDBJ databases">
        <title>Genome assembly of the deep-sea coral Lophelia pertusa.</title>
        <authorList>
            <person name="Herrera S."/>
            <person name="Cordes E."/>
        </authorList>
    </citation>
    <scope>NUCLEOTIDE SEQUENCE</scope>
    <source>
        <strain evidence="8">USNM1676648</strain>
        <tissue evidence="8">Polyp</tissue>
    </source>
</reference>
<feature type="transmembrane region" description="Helical" evidence="6">
    <location>
        <begin position="451"/>
        <end position="474"/>
    </location>
</feature>
<dbReference type="InterPro" id="IPR036259">
    <property type="entry name" value="MFS_trans_sf"/>
</dbReference>
<accession>A0A9X0CTD5</accession>
<evidence type="ECO:0000256" key="4">
    <source>
        <dbReference type="ARBA" id="ARBA00023136"/>
    </source>
</evidence>
<feature type="transmembrane region" description="Helical" evidence="6">
    <location>
        <begin position="363"/>
        <end position="382"/>
    </location>
</feature>
<protein>
    <recommendedName>
        <fullName evidence="7">Major facilitator superfamily (MFS) profile domain-containing protein</fullName>
    </recommendedName>
</protein>